<dbReference type="SUPFAM" id="SSF51206">
    <property type="entry name" value="cAMP-binding domain-like"/>
    <property type="match status" value="1"/>
</dbReference>
<dbReference type="InterPro" id="IPR050397">
    <property type="entry name" value="Env_Response_Regulators"/>
</dbReference>
<dbReference type="PANTHER" id="PTHR24567:SF68">
    <property type="entry name" value="DNA-BINDING TRANSCRIPTIONAL DUAL REGULATOR CRP"/>
    <property type="match status" value="1"/>
</dbReference>
<dbReference type="AlphaFoldDB" id="A0A5S9PC80"/>
<dbReference type="EMBL" id="CACSII010000009">
    <property type="protein sequence ID" value="CAA0101214.1"/>
    <property type="molecule type" value="Genomic_DNA"/>
</dbReference>
<name>A0A5S9PC80_9GAMM</name>
<protein>
    <submittedName>
        <fullName evidence="6">cAMP-activated global transcriptional regulator CRP</fullName>
    </submittedName>
</protein>
<gene>
    <name evidence="6" type="primary">crp_3</name>
    <name evidence="6" type="ORF">DPBNPPHM_03876</name>
</gene>
<dbReference type="SUPFAM" id="SSF46785">
    <property type="entry name" value="Winged helix' DNA-binding domain"/>
    <property type="match status" value="1"/>
</dbReference>
<evidence type="ECO:0000259" key="4">
    <source>
        <dbReference type="PROSITE" id="PS50042"/>
    </source>
</evidence>
<dbReference type="PROSITE" id="PS51063">
    <property type="entry name" value="HTH_CRP_2"/>
    <property type="match status" value="1"/>
</dbReference>
<sequence length="224" mass="25495">MHDTFDRFNSRHCADTETLYQQGAPHPWVYWIEKGFVSISISDADGRQSITDLLGAGDFFGPGLFGNEQRSRIPSADQHPNTYTAKQTAIAKPLTDTRIIPAEEFWRLTDQTPSISLALTQQMIVIQQRLQHQLFLQQTGTLEQRLAYLLHNLFDRLGLECTHGHLVDIRFSQQELASMVGGSRQTVSQILADWRRSGVIDYTRSYICLEEPQRLQQFAELSAG</sequence>
<dbReference type="InterPro" id="IPR000595">
    <property type="entry name" value="cNMP-bd_dom"/>
</dbReference>
<evidence type="ECO:0000256" key="3">
    <source>
        <dbReference type="ARBA" id="ARBA00023163"/>
    </source>
</evidence>
<evidence type="ECO:0000313" key="6">
    <source>
        <dbReference type="EMBL" id="CAA0101214.1"/>
    </source>
</evidence>
<reference evidence="6 7" key="1">
    <citation type="submission" date="2019-11" db="EMBL/GenBank/DDBJ databases">
        <authorList>
            <person name="Holert J."/>
        </authorList>
    </citation>
    <scope>NUCLEOTIDE SEQUENCE [LARGE SCALE GENOMIC DNA]</scope>
    <source>
        <strain evidence="6">BC5_2</strain>
    </source>
</reference>
<dbReference type="Pfam" id="PF13545">
    <property type="entry name" value="HTH_Crp_2"/>
    <property type="match status" value="1"/>
</dbReference>
<evidence type="ECO:0000256" key="2">
    <source>
        <dbReference type="ARBA" id="ARBA00023125"/>
    </source>
</evidence>
<dbReference type="Pfam" id="PF00027">
    <property type="entry name" value="cNMP_binding"/>
    <property type="match status" value="1"/>
</dbReference>
<dbReference type="GO" id="GO:0005829">
    <property type="term" value="C:cytosol"/>
    <property type="evidence" value="ECO:0007669"/>
    <property type="project" value="TreeGrafter"/>
</dbReference>
<feature type="domain" description="HTH crp-type" evidence="5">
    <location>
        <begin position="140"/>
        <end position="213"/>
    </location>
</feature>
<keyword evidence="2" id="KW-0238">DNA-binding</keyword>
<dbReference type="GO" id="GO:0003677">
    <property type="term" value="F:DNA binding"/>
    <property type="evidence" value="ECO:0007669"/>
    <property type="project" value="UniProtKB-KW"/>
</dbReference>
<dbReference type="InterPro" id="IPR018490">
    <property type="entry name" value="cNMP-bd_dom_sf"/>
</dbReference>
<dbReference type="Gene3D" id="2.60.120.10">
    <property type="entry name" value="Jelly Rolls"/>
    <property type="match status" value="1"/>
</dbReference>
<dbReference type="SMART" id="SM00419">
    <property type="entry name" value="HTH_CRP"/>
    <property type="match status" value="1"/>
</dbReference>
<dbReference type="InterPro" id="IPR012318">
    <property type="entry name" value="HTH_CRP"/>
</dbReference>
<evidence type="ECO:0000259" key="5">
    <source>
        <dbReference type="PROSITE" id="PS51063"/>
    </source>
</evidence>
<dbReference type="OrthoDB" id="8969464at2"/>
<organism evidence="6 7">
    <name type="scientific">BD1-7 clade bacterium</name>
    <dbReference type="NCBI Taxonomy" id="2029982"/>
    <lineage>
        <taxon>Bacteria</taxon>
        <taxon>Pseudomonadati</taxon>
        <taxon>Pseudomonadota</taxon>
        <taxon>Gammaproteobacteria</taxon>
        <taxon>Cellvibrionales</taxon>
        <taxon>Spongiibacteraceae</taxon>
        <taxon>BD1-7 clade</taxon>
    </lineage>
</organism>
<feature type="domain" description="Cyclic nucleotide-binding" evidence="4">
    <location>
        <begin position="1"/>
        <end position="61"/>
    </location>
</feature>
<accession>A0A5S9PC80</accession>
<dbReference type="Proteomes" id="UP000434580">
    <property type="component" value="Unassembled WGS sequence"/>
</dbReference>
<evidence type="ECO:0000256" key="1">
    <source>
        <dbReference type="ARBA" id="ARBA00023015"/>
    </source>
</evidence>
<dbReference type="GO" id="GO:0003700">
    <property type="term" value="F:DNA-binding transcription factor activity"/>
    <property type="evidence" value="ECO:0007669"/>
    <property type="project" value="TreeGrafter"/>
</dbReference>
<dbReference type="CDD" id="cd00038">
    <property type="entry name" value="CAP_ED"/>
    <property type="match status" value="1"/>
</dbReference>
<dbReference type="PANTHER" id="PTHR24567">
    <property type="entry name" value="CRP FAMILY TRANSCRIPTIONAL REGULATORY PROTEIN"/>
    <property type="match status" value="1"/>
</dbReference>
<keyword evidence="1" id="KW-0805">Transcription regulation</keyword>
<proteinExistence type="predicted"/>
<dbReference type="InterPro" id="IPR036390">
    <property type="entry name" value="WH_DNA-bd_sf"/>
</dbReference>
<keyword evidence="3" id="KW-0804">Transcription</keyword>
<evidence type="ECO:0000313" key="7">
    <source>
        <dbReference type="Proteomes" id="UP000434580"/>
    </source>
</evidence>
<dbReference type="InterPro" id="IPR014710">
    <property type="entry name" value="RmlC-like_jellyroll"/>
</dbReference>
<dbReference type="PROSITE" id="PS50042">
    <property type="entry name" value="CNMP_BINDING_3"/>
    <property type="match status" value="1"/>
</dbReference>